<dbReference type="GO" id="GO:0000917">
    <property type="term" value="P:division septum assembly"/>
    <property type="evidence" value="ECO:0007669"/>
    <property type="project" value="UniProtKB-KW"/>
</dbReference>
<evidence type="ECO:0000256" key="4">
    <source>
        <dbReference type="ARBA" id="ARBA00044936"/>
    </source>
</evidence>
<proteinExistence type="predicted"/>
<dbReference type="Proteomes" id="UP001165074">
    <property type="component" value="Unassembled WGS sequence"/>
</dbReference>
<evidence type="ECO:0000256" key="1">
    <source>
        <dbReference type="ARBA" id="ARBA00022618"/>
    </source>
</evidence>
<dbReference type="InterPro" id="IPR038594">
    <property type="entry name" value="SepF-like_sf"/>
</dbReference>
<evidence type="ECO:0000313" key="6">
    <source>
        <dbReference type="EMBL" id="GLY90919.1"/>
    </source>
</evidence>
<dbReference type="PANTHER" id="PTHR35798:SF1">
    <property type="entry name" value="CELL DIVISION PROTEIN SEPF"/>
    <property type="match status" value="1"/>
</dbReference>
<dbReference type="EMBL" id="BSTK01000018">
    <property type="protein sequence ID" value="GLY90919.1"/>
    <property type="molecule type" value="Genomic_DNA"/>
</dbReference>
<protein>
    <submittedName>
        <fullName evidence="6">Uncharacterized protein</fullName>
    </submittedName>
</protein>
<dbReference type="Gene3D" id="3.30.110.150">
    <property type="entry name" value="SepF-like protein"/>
    <property type="match status" value="1"/>
</dbReference>
<feature type="transmembrane region" description="Helical" evidence="5">
    <location>
        <begin position="20"/>
        <end position="41"/>
    </location>
</feature>
<evidence type="ECO:0000256" key="3">
    <source>
        <dbReference type="ARBA" id="ARBA00023306"/>
    </source>
</evidence>
<keyword evidence="2" id="KW-0717">Septation</keyword>
<dbReference type="InterPro" id="IPR007561">
    <property type="entry name" value="Cell_div_SepF/SepF-rel"/>
</dbReference>
<gene>
    <name evidence="6" type="ORF">Airi02_088480</name>
</gene>
<dbReference type="AlphaFoldDB" id="A0A9W6SBN0"/>
<name>A0A9W6SBN0_9ACTN</name>
<evidence type="ECO:0000313" key="7">
    <source>
        <dbReference type="Proteomes" id="UP001165074"/>
    </source>
</evidence>
<organism evidence="6 7">
    <name type="scientific">Actinoallomurus iriomotensis</name>
    <dbReference type="NCBI Taxonomy" id="478107"/>
    <lineage>
        <taxon>Bacteria</taxon>
        <taxon>Bacillati</taxon>
        <taxon>Actinomycetota</taxon>
        <taxon>Actinomycetes</taxon>
        <taxon>Streptosporangiales</taxon>
        <taxon>Thermomonosporaceae</taxon>
        <taxon>Actinoallomurus</taxon>
    </lineage>
</organism>
<dbReference type="Pfam" id="PF04472">
    <property type="entry name" value="SepF"/>
    <property type="match status" value="1"/>
</dbReference>
<evidence type="ECO:0000256" key="2">
    <source>
        <dbReference type="ARBA" id="ARBA00023210"/>
    </source>
</evidence>
<keyword evidence="3" id="KW-0131">Cell cycle</keyword>
<keyword evidence="5" id="KW-0472">Membrane</keyword>
<keyword evidence="1" id="KW-0132">Cell division</keyword>
<comment type="caution">
    <text evidence="6">The sequence shown here is derived from an EMBL/GenBank/DDBJ whole genome shotgun (WGS) entry which is preliminary data.</text>
</comment>
<keyword evidence="5" id="KW-0812">Transmembrane</keyword>
<dbReference type="PANTHER" id="PTHR35798">
    <property type="entry name" value="CELL DIVISION PROTEIN SEPF"/>
    <property type="match status" value="1"/>
</dbReference>
<evidence type="ECO:0000256" key="5">
    <source>
        <dbReference type="SAM" id="Phobius"/>
    </source>
</evidence>
<accession>A0A9W6SBN0</accession>
<keyword evidence="5" id="KW-1133">Transmembrane helix</keyword>
<sequence length="166" mass="18676">MFQLRRYGSWVRTDSEVLSFVEACGPTLALLFAVLVVAFILQRGWKPRDDRQHATFDYAARTPQGRSELTIALEDASALNAYDAHTRRDPDVRLASLVRFEPSEYQAAAYEVARHFREGNVISIDLGAMDNHQAARLVDFCSGITVMSSGWIFRVTDKVIVLNPPD</sequence>
<comment type="function">
    <text evidence="4">Cell division protein that is part of the divisome complex and is recruited early to the Z-ring. Probably stimulates Z-ring formation, perhaps through the cross-linking of FtsZ protofilaments. Its function overlaps with FtsA.</text>
</comment>
<dbReference type="InterPro" id="IPR023052">
    <property type="entry name" value="Cell_div_SepF"/>
</dbReference>
<keyword evidence="7" id="KW-1185">Reference proteome</keyword>
<reference evidence="6" key="1">
    <citation type="submission" date="2023-03" db="EMBL/GenBank/DDBJ databases">
        <title>Actinoallomurus iriomotensis NBRC 103684.</title>
        <authorList>
            <person name="Ichikawa N."/>
            <person name="Sato H."/>
            <person name="Tonouchi N."/>
        </authorList>
    </citation>
    <scope>NUCLEOTIDE SEQUENCE</scope>
    <source>
        <strain evidence="6">NBRC 103684</strain>
    </source>
</reference>